<organism evidence="2 3">
    <name type="scientific">Undibacterium seohonense</name>
    <dbReference type="NCBI Taxonomy" id="1344950"/>
    <lineage>
        <taxon>Bacteria</taxon>
        <taxon>Pseudomonadati</taxon>
        <taxon>Pseudomonadota</taxon>
        <taxon>Betaproteobacteria</taxon>
        <taxon>Burkholderiales</taxon>
        <taxon>Oxalobacteraceae</taxon>
        <taxon>Undibacterium</taxon>
    </lineage>
</organism>
<protein>
    <submittedName>
        <fullName evidence="2">EAL domain-containing protein</fullName>
    </submittedName>
</protein>
<sequence length="290" mass="32827">MTYVGLNHYLNSLPTQSGSHLFSGKDGRISARFFNARLSSVFQPIRSSVDCRLLGYEAFVRTLSLNDQGLSIWKLLEHATTDDESVELDRLCRLLHAINFFRQTVMEKSDLYLSVHNRLLTAVAGNHGAAFQRVLSKLDIPQKNIVLQLPAIVPSQRWAITHVAENYRRNGFRLAVHAQNIEQAFDLLERVRPDVIKLHLHSSLADKDVWLFEDLLRQAAQQACLIVVRKVDQLQAFHKLRELADDRLLFAVQGNAIDIARSNLIDAVVKSSPKFQVKNGFGDKSQQACC</sequence>
<evidence type="ECO:0000313" key="3">
    <source>
        <dbReference type="Proteomes" id="UP000648257"/>
    </source>
</evidence>
<name>A0ABR6X1L4_9BURK</name>
<evidence type="ECO:0000259" key="1">
    <source>
        <dbReference type="SMART" id="SM00052"/>
    </source>
</evidence>
<gene>
    <name evidence="2" type="ORF">H8K52_05480</name>
</gene>
<reference evidence="2 3" key="1">
    <citation type="submission" date="2020-08" db="EMBL/GenBank/DDBJ databases">
        <title>Novel species isolated from subtropical streams in China.</title>
        <authorList>
            <person name="Lu H."/>
        </authorList>
    </citation>
    <scope>NUCLEOTIDE SEQUENCE [LARGE SCALE GENOMIC DNA]</scope>
    <source>
        <strain evidence="2 3">KACC 16656</strain>
    </source>
</reference>
<accession>A0ABR6X1L4</accession>
<proteinExistence type="predicted"/>
<keyword evidence="3" id="KW-1185">Reference proteome</keyword>
<dbReference type="Gene3D" id="3.20.20.450">
    <property type="entry name" value="EAL domain"/>
    <property type="match status" value="1"/>
</dbReference>
<feature type="domain" description="EAL" evidence="1">
    <location>
        <begin position="25"/>
        <end position="258"/>
    </location>
</feature>
<dbReference type="Proteomes" id="UP000648257">
    <property type="component" value="Unassembled WGS sequence"/>
</dbReference>
<dbReference type="SUPFAM" id="SSF141868">
    <property type="entry name" value="EAL domain-like"/>
    <property type="match status" value="1"/>
</dbReference>
<comment type="caution">
    <text evidence="2">The sequence shown here is derived from an EMBL/GenBank/DDBJ whole genome shotgun (WGS) entry which is preliminary data.</text>
</comment>
<dbReference type="Pfam" id="PF00563">
    <property type="entry name" value="EAL"/>
    <property type="match status" value="1"/>
</dbReference>
<dbReference type="SMART" id="SM00052">
    <property type="entry name" value="EAL"/>
    <property type="match status" value="1"/>
</dbReference>
<dbReference type="InterPro" id="IPR001633">
    <property type="entry name" value="EAL_dom"/>
</dbReference>
<dbReference type="RefSeq" id="WP_186921885.1">
    <property type="nucleotide sequence ID" value="NZ_JACOFW010000004.1"/>
</dbReference>
<dbReference type="InterPro" id="IPR035919">
    <property type="entry name" value="EAL_sf"/>
</dbReference>
<evidence type="ECO:0000313" key="2">
    <source>
        <dbReference type="EMBL" id="MBC3806797.1"/>
    </source>
</evidence>
<dbReference type="EMBL" id="JACOFW010000004">
    <property type="protein sequence ID" value="MBC3806797.1"/>
    <property type="molecule type" value="Genomic_DNA"/>
</dbReference>